<evidence type="ECO:0000256" key="1">
    <source>
        <dbReference type="SAM" id="MobiDB-lite"/>
    </source>
</evidence>
<dbReference type="eggNOG" id="ENOG50322T2">
    <property type="taxonomic scope" value="Bacteria"/>
</dbReference>
<evidence type="ECO:0008006" key="4">
    <source>
        <dbReference type="Google" id="ProtNLM"/>
    </source>
</evidence>
<reference evidence="3" key="1">
    <citation type="submission" date="2015-07" db="EMBL/GenBank/DDBJ databases">
        <authorList>
            <person name="Ju K.-S."/>
            <person name="Doroghazi J.R."/>
            <person name="Metcalf W.W."/>
        </authorList>
    </citation>
    <scope>NUCLEOTIDE SEQUENCE [LARGE SCALE GENOMIC DNA]</scope>
    <source>
        <strain evidence="3">NRRL 2290</strain>
    </source>
</reference>
<dbReference type="Proteomes" id="UP000037251">
    <property type="component" value="Unassembled WGS sequence"/>
</dbReference>
<dbReference type="PATRIC" id="fig|67356.5.peg.8313"/>
<comment type="caution">
    <text evidence="2">The sequence shown here is derived from an EMBL/GenBank/DDBJ whole genome shotgun (WGS) entry which is preliminary data.</text>
</comment>
<organism evidence="2 3">
    <name type="scientific">Streptomyces resistomycificus</name>
    <dbReference type="NCBI Taxonomy" id="67356"/>
    <lineage>
        <taxon>Bacteria</taxon>
        <taxon>Bacillati</taxon>
        <taxon>Actinomycetota</taxon>
        <taxon>Actinomycetes</taxon>
        <taxon>Kitasatosporales</taxon>
        <taxon>Streptomycetaceae</taxon>
        <taxon>Streptomyces</taxon>
        <taxon>Streptomyces aurantiacus group</taxon>
    </lineage>
</organism>
<name>A0A0L8KRZ7_9ACTN</name>
<dbReference type="STRING" id="67356.AQJ84_20815"/>
<protein>
    <recommendedName>
        <fullName evidence="4">DUF3592 domain-containing protein</fullName>
    </recommendedName>
</protein>
<sequence>MRGMGMEQVLSGVAGLVMGVLCLVQAVTAWRTFRLLSRGRWAEADVVDVRVERDDNGARVYPVVAFTTSHGDRVTAESPVPKSGPPGPGSLPDGRVRVLYDPVRPRRIVLSGYRGDRLARSAVNALALAAASAYVFVEFVF</sequence>
<gene>
    <name evidence="2" type="ORF">ADK37_38835</name>
</gene>
<evidence type="ECO:0000313" key="2">
    <source>
        <dbReference type="EMBL" id="KOG28662.1"/>
    </source>
</evidence>
<accession>A0A0L8KRZ7</accession>
<dbReference type="EMBL" id="LGUS01000231">
    <property type="protein sequence ID" value="KOG28662.1"/>
    <property type="molecule type" value="Genomic_DNA"/>
</dbReference>
<feature type="region of interest" description="Disordered" evidence="1">
    <location>
        <begin position="71"/>
        <end position="93"/>
    </location>
</feature>
<dbReference type="AlphaFoldDB" id="A0A0L8KRZ7"/>
<keyword evidence="3" id="KW-1185">Reference proteome</keyword>
<proteinExistence type="predicted"/>
<evidence type="ECO:0000313" key="3">
    <source>
        <dbReference type="Proteomes" id="UP000037251"/>
    </source>
</evidence>